<protein>
    <recommendedName>
        <fullName evidence="4">Aminoglycoside phosphotransferase domain-containing protein</fullName>
    </recommendedName>
</protein>
<dbReference type="EMBL" id="JAVHJO010000018">
    <property type="protein sequence ID" value="KAK6524223.1"/>
    <property type="molecule type" value="Genomic_DNA"/>
</dbReference>
<feature type="region of interest" description="Disordered" evidence="1">
    <location>
        <begin position="1"/>
        <end position="68"/>
    </location>
</feature>
<dbReference type="PANTHER" id="PTHR21310:SF15">
    <property type="entry name" value="AMINOGLYCOSIDE PHOSPHOTRANSFERASE DOMAIN-CONTAINING PROTEIN"/>
    <property type="match status" value="1"/>
</dbReference>
<dbReference type="InterPro" id="IPR051678">
    <property type="entry name" value="AGP_Transferase"/>
</dbReference>
<gene>
    <name evidence="2" type="ORF">TWF694_005878</name>
</gene>
<reference evidence="2 3" key="1">
    <citation type="submission" date="2019-10" db="EMBL/GenBank/DDBJ databases">
        <authorList>
            <person name="Palmer J.M."/>
        </authorList>
    </citation>
    <scope>NUCLEOTIDE SEQUENCE [LARGE SCALE GENOMIC DNA]</scope>
    <source>
        <strain evidence="2 3">TWF694</strain>
    </source>
</reference>
<evidence type="ECO:0000256" key="1">
    <source>
        <dbReference type="SAM" id="MobiDB-lite"/>
    </source>
</evidence>
<dbReference type="PANTHER" id="PTHR21310">
    <property type="entry name" value="AMINOGLYCOSIDE PHOSPHOTRANSFERASE-RELATED-RELATED"/>
    <property type="match status" value="1"/>
</dbReference>
<feature type="compositionally biased region" description="Polar residues" evidence="1">
    <location>
        <begin position="28"/>
        <end position="43"/>
    </location>
</feature>
<dbReference type="AlphaFoldDB" id="A0AAV9WYA0"/>
<organism evidence="2 3">
    <name type="scientific">Orbilia ellipsospora</name>
    <dbReference type="NCBI Taxonomy" id="2528407"/>
    <lineage>
        <taxon>Eukaryota</taxon>
        <taxon>Fungi</taxon>
        <taxon>Dikarya</taxon>
        <taxon>Ascomycota</taxon>
        <taxon>Pezizomycotina</taxon>
        <taxon>Orbiliomycetes</taxon>
        <taxon>Orbiliales</taxon>
        <taxon>Orbiliaceae</taxon>
        <taxon>Orbilia</taxon>
    </lineage>
</organism>
<accession>A0AAV9WYA0</accession>
<evidence type="ECO:0000313" key="2">
    <source>
        <dbReference type="EMBL" id="KAK6524223.1"/>
    </source>
</evidence>
<evidence type="ECO:0000313" key="3">
    <source>
        <dbReference type="Proteomes" id="UP001365542"/>
    </source>
</evidence>
<name>A0AAV9WYA0_9PEZI</name>
<feature type="region of interest" description="Disordered" evidence="1">
    <location>
        <begin position="484"/>
        <end position="506"/>
    </location>
</feature>
<feature type="compositionally biased region" description="Low complexity" evidence="1">
    <location>
        <begin position="1"/>
        <end position="27"/>
    </location>
</feature>
<evidence type="ECO:0008006" key="4">
    <source>
        <dbReference type="Google" id="ProtNLM"/>
    </source>
</evidence>
<sequence length="658" mass="74109">METPESSSSSGSASSSSQFSRTTKASSHLSVDHNNTTLKSKMSSFKRNRATSVSSTSIRGQCPECRDKRQDDMGLKVNTDALLTLAQNLRDGLKAALGQKISGALDYSVEIVFEDKVSWLARIPKPWRSSHVNDSLSAQVSAWRYLKKNTSIPVPEVYHLAYDTDSANDVGVSFMLIEKLPGQTVPELDEEDPASTDKANRFHAQLSDIILELSSCTFDKIGSIQQSPMDPDDFAVGPLYNLHNTYPLARGRAATSRGPFSSIFEYLTSFGELNYRDTKSHYHRTSHQSEEMCAPLDEELARFFLINKMIPKFSVETGFNCGPFVFQNWGLNSQNILVDNDCNITGVIGIGGTIGPLPSLCKYPDLIYETKRKGPLYSRKIFLNAFLNADLPASVTESGRTSPLEDFEVRKTLLRQAHKVWQFENSILDNSHKHLHLSGRGGLYEYVFEDTKFSEKSAFKSLGDQDPDFQRLCPKADLKDGEYSWDLPEDKKNKRRRSSATASTKAKARKVWDKAPWVKSHKEEQYVREYVRMHRHLPPEVNAYDGKRRSNGPEKALHMAWAFVRCRDASYMRRKNQKQRKVVRITQGRNRSSSVRQTGKRVRGWSLGGDSTRRVNTANKGKGRMVNTAPAPRVVKQKSEAAKGWKGIFANIPLLKKA</sequence>
<comment type="caution">
    <text evidence="2">The sequence shown here is derived from an EMBL/GenBank/DDBJ whole genome shotgun (WGS) entry which is preliminary data.</text>
</comment>
<keyword evidence="3" id="KW-1185">Reference proteome</keyword>
<dbReference type="Proteomes" id="UP001365542">
    <property type="component" value="Unassembled WGS sequence"/>
</dbReference>
<feature type="compositionally biased region" description="Polar residues" evidence="1">
    <location>
        <begin position="50"/>
        <end position="59"/>
    </location>
</feature>
<proteinExistence type="predicted"/>